<feature type="region of interest" description="Disordered" evidence="1">
    <location>
        <begin position="94"/>
        <end position="122"/>
    </location>
</feature>
<name>A0A2N5UYT6_9BASI</name>
<sequence length="122" mass="13643">MACSRCMPLRKGVQRLHALPRRLHTICTPSIGVQPCQTGVQSLHACLEGVKSLHALRTGVQALHACWLTLSNQEAYVSQPRPVPLELTWARVQKPATKFNHPDPQANDRPRLTDTHQTQPSR</sequence>
<dbReference type="Proteomes" id="UP000235388">
    <property type="component" value="Unassembled WGS sequence"/>
</dbReference>
<proteinExistence type="predicted"/>
<organism evidence="2 3">
    <name type="scientific">Puccinia coronata f. sp. avenae</name>
    <dbReference type="NCBI Taxonomy" id="200324"/>
    <lineage>
        <taxon>Eukaryota</taxon>
        <taxon>Fungi</taxon>
        <taxon>Dikarya</taxon>
        <taxon>Basidiomycota</taxon>
        <taxon>Pucciniomycotina</taxon>
        <taxon>Pucciniomycetes</taxon>
        <taxon>Pucciniales</taxon>
        <taxon>Pucciniaceae</taxon>
        <taxon>Puccinia</taxon>
    </lineage>
</organism>
<comment type="caution">
    <text evidence="2">The sequence shown here is derived from an EMBL/GenBank/DDBJ whole genome shotgun (WGS) entry which is preliminary data.</text>
</comment>
<protein>
    <submittedName>
        <fullName evidence="2">Uncharacterized protein</fullName>
    </submittedName>
</protein>
<reference evidence="2 3" key="1">
    <citation type="submission" date="2017-11" db="EMBL/GenBank/DDBJ databases">
        <title>De novo assembly and phasing of dikaryotic genomes from two isolates of Puccinia coronata f. sp. avenae, the causal agent of oat crown rust.</title>
        <authorList>
            <person name="Miller M.E."/>
            <person name="Zhang Y."/>
            <person name="Omidvar V."/>
            <person name="Sperschneider J."/>
            <person name="Schwessinger B."/>
            <person name="Raley C."/>
            <person name="Palmer J.M."/>
            <person name="Garnica D."/>
            <person name="Upadhyaya N."/>
            <person name="Rathjen J."/>
            <person name="Taylor J.M."/>
            <person name="Park R.F."/>
            <person name="Dodds P.N."/>
            <person name="Hirsch C.D."/>
            <person name="Kianian S.F."/>
            <person name="Figueroa M."/>
        </authorList>
    </citation>
    <scope>NUCLEOTIDE SEQUENCE [LARGE SCALE GENOMIC DNA]</scope>
    <source>
        <strain evidence="2">12NC29</strain>
    </source>
</reference>
<dbReference type="OrthoDB" id="10070978at2759"/>
<evidence type="ECO:0000313" key="3">
    <source>
        <dbReference type="Proteomes" id="UP000235388"/>
    </source>
</evidence>
<dbReference type="AlphaFoldDB" id="A0A2N5UYT6"/>
<evidence type="ECO:0000256" key="1">
    <source>
        <dbReference type="SAM" id="MobiDB-lite"/>
    </source>
</evidence>
<accession>A0A2N5UYT6</accession>
<evidence type="ECO:0000313" key="2">
    <source>
        <dbReference type="EMBL" id="PLW42894.1"/>
    </source>
</evidence>
<keyword evidence="3" id="KW-1185">Reference proteome</keyword>
<dbReference type="EMBL" id="PGCJ01000153">
    <property type="protein sequence ID" value="PLW42894.1"/>
    <property type="molecule type" value="Genomic_DNA"/>
</dbReference>
<dbReference type="STRING" id="200324.A0A2N5UYT6"/>
<gene>
    <name evidence="2" type="ORF">PCANC_17745</name>
</gene>